<dbReference type="PATRIC" id="fig|1398.25.peg.1495"/>
<dbReference type="AlphaFoldDB" id="A0A150KHC1"/>
<gene>
    <name evidence="2" type="ORF">B4099_3648</name>
</gene>
<proteinExistence type="predicted"/>
<name>A0A150KHC1_HEYCO</name>
<dbReference type="RefSeq" id="WP_061574365.1">
    <property type="nucleotide sequence ID" value="NZ_LQYI01000021.1"/>
</dbReference>
<feature type="region of interest" description="Disordered" evidence="1">
    <location>
        <begin position="60"/>
        <end position="80"/>
    </location>
</feature>
<evidence type="ECO:0000256" key="1">
    <source>
        <dbReference type="SAM" id="MobiDB-lite"/>
    </source>
</evidence>
<organism evidence="2 3">
    <name type="scientific">Heyndrickxia coagulans</name>
    <name type="common">Weizmannia coagulans</name>
    <dbReference type="NCBI Taxonomy" id="1398"/>
    <lineage>
        <taxon>Bacteria</taxon>
        <taxon>Bacillati</taxon>
        <taxon>Bacillota</taxon>
        <taxon>Bacilli</taxon>
        <taxon>Bacillales</taxon>
        <taxon>Bacillaceae</taxon>
        <taxon>Heyndrickxia</taxon>
    </lineage>
</organism>
<accession>A0A150KHC1</accession>
<sequence>MEIQAQEFYPQIIADLKEQIATLADQKATQTALVTLQQREIKKLEEQLKEVLEKKEATEKELAAEKANHAGPVHTKGGNE</sequence>
<comment type="caution">
    <text evidence="2">The sequence shown here is derived from an EMBL/GenBank/DDBJ whole genome shotgun (WGS) entry which is preliminary data.</text>
</comment>
<dbReference type="EMBL" id="LQYI01000021">
    <property type="protein sequence ID" value="KYC72286.1"/>
    <property type="molecule type" value="Genomic_DNA"/>
</dbReference>
<reference evidence="2 3" key="1">
    <citation type="submission" date="2016-01" db="EMBL/GenBank/DDBJ databases">
        <title>Genome Sequences of Twelve Sporeforming Bacillus Species Isolated from Foods.</title>
        <authorList>
            <person name="Berendsen E.M."/>
            <person name="Wells-Bennik M.H."/>
            <person name="Krawcyk A.O."/>
            <person name="De Jong A."/>
            <person name="Holsappel S."/>
            <person name="Eijlander R.T."/>
            <person name="Kuipers O.P."/>
        </authorList>
    </citation>
    <scope>NUCLEOTIDE SEQUENCE [LARGE SCALE GENOMIC DNA]</scope>
    <source>
        <strain evidence="2 3">B4099</strain>
    </source>
</reference>
<evidence type="ECO:0000313" key="3">
    <source>
        <dbReference type="Proteomes" id="UP000075304"/>
    </source>
</evidence>
<dbReference type="Proteomes" id="UP000075304">
    <property type="component" value="Unassembled WGS sequence"/>
</dbReference>
<evidence type="ECO:0000313" key="2">
    <source>
        <dbReference type="EMBL" id="KYC72286.1"/>
    </source>
</evidence>
<protein>
    <submittedName>
        <fullName evidence="2">Uncharacterized protein</fullName>
    </submittedName>
</protein>